<keyword evidence="10 16" id="KW-1133">Transmembrane helix</keyword>
<evidence type="ECO:0000256" key="16">
    <source>
        <dbReference type="SAM" id="Phobius"/>
    </source>
</evidence>
<keyword evidence="8" id="KW-0732">Signal</keyword>
<reference evidence="17 18" key="1">
    <citation type="journal article" date="2015" name="Front. Microbiol.">
        <title>Genome sequence of the plant growth promoting endophytic yeast Rhodotorula graminis WP1.</title>
        <authorList>
            <person name="Firrincieli A."/>
            <person name="Otillar R."/>
            <person name="Salamov A."/>
            <person name="Schmutz J."/>
            <person name="Khan Z."/>
            <person name="Redman R.S."/>
            <person name="Fleck N.D."/>
            <person name="Lindquist E."/>
            <person name="Grigoriev I.V."/>
            <person name="Doty S.L."/>
        </authorList>
    </citation>
    <scope>NUCLEOTIDE SEQUENCE [LARGE SCALE GENOMIC DNA]</scope>
    <source>
        <strain evidence="17 18">WP1</strain>
    </source>
</reference>
<organism evidence="17 18">
    <name type="scientific">Rhodotorula graminis (strain WP1)</name>
    <dbReference type="NCBI Taxonomy" id="578459"/>
    <lineage>
        <taxon>Eukaryota</taxon>
        <taxon>Fungi</taxon>
        <taxon>Dikarya</taxon>
        <taxon>Basidiomycota</taxon>
        <taxon>Pucciniomycotina</taxon>
        <taxon>Microbotryomycetes</taxon>
        <taxon>Sporidiobolales</taxon>
        <taxon>Sporidiobolaceae</taxon>
        <taxon>Rhodotorula</taxon>
    </lineage>
</organism>
<evidence type="ECO:0000256" key="15">
    <source>
        <dbReference type="SAM" id="MobiDB-lite"/>
    </source>
</evidence>
<dbReference type="InterPro" id="IPR018202">
    <property type="entry name" value="Ser_caboxypep_ser_AS"/>
</dbReference>
<dbReference type="EC" id="3.4.16.-" evidence="14"/>
<dbReference type="OMA" id="NTYNPCV"/>
<evidence type="ECO:0000256" key="6">
    <source>
        <dbReference type="ARBA" id="ARBA00022692"/>
    </source>
</evidence>
<dbReference type="Gene3D" id="1.10.287.410">
    <property type="match status" value="1"/>
</dbReference>
<feature type="compositionally biased region" description="Basic and acidic residues" evidence="15">
    <location>
        <begin position="653"/>
        <end position="667"/>
    </location>
</feature>
<evidence type="ECO:0000256" key="3">
    <source>
        <dbReference type="ARBA" id="ARBA00009431"/>
    </source>
</evidence>
<keyword evidence="12 16" id="KW-0472">Membrane</keyword>
<feature type="compositionally biased region" description="Basic and acidic residues" evidence="15">
    <location>
        <begin position="618"/>
        <end position="632"/>
    </location>
</feature>
<keyword evidence="18" id="KW-1185">Reference proteome</keyword>
<evidence type="ECO:0000256" key="12">
    <source>
        <dbReference type="ARBA" id="ARBA00023136"/>
    </source>
</evidence>
<keyword evidence="7" id="KW-0053">Apoptosis</keyword>
<keyword evidence="5 14" id="KW-0645">Protease</keyword>
<dbReference type="PRINTS" id="PR00724">
    <property type="entry name" value="CRBOXYPTASEC"/>
</dbReference>
<dbReference type="OrthoDB" id="443318at2759"/>
<feature type="transmembrane region" description="Helical" evidence="16">
    <location>
        <begin position="554"/>
        <end position="573"/>
    </location>
</feature>
<evidence type="ECO:0000256" key="10">
    <source>
        <dbReference type="ARBA" id="ARBA00022989"/>
    </source>
</evidence>
<evidence type="ECO:0000256" key="2">
    <source>
        <dbReference type="ARBA" id="ARBA00004393"/>
    </source>
</evidence>
<keyword evidence="13" id="KW-0325">Glycoprotein</keyword>
<evidence type="ECO:0000256" key="1">
    <source>
        <dbReference type="ARBA" id="ARBA00001003"/>
    </source>
</evidence>
<feature type="region of interest" description="Disordered" evidence="15">
    <location>
        <begin position="589"/>
        <end position="690"/>
    </location>
</feature>
<dbReference type="InterPro" id="IPR001563">
    <property type="entry name" value="Peptidase_S10"/>
</dbReference>
<feature type="region of interest" description="Disordered" evidence="15">
    <location>
        <begin position="512"/>
        <end position="532"/>
    </location>
</feature>
<dbReference type="PANTHER" id="PTHR11802:SF190">
    <property type="entry name" value="PHEROMONE-PROCESSING CARBOXYPEPTIDASE KEX1"/>
    <property type="match status" value="1"/>
</dbReference>
<evidence type="ECO:0000256" key="9">
    <source>
        <dbReference type="ARBA" id="ARBA00022801"/>
    </source>
</evidence>
<gene>
    <name evidence="17" type="ORF">RHOBADRAFT_50964</name>
</gene>
<dbReference type="SUPFAM" id="SSF53474">
    <property type="entry name" value="alpha/beta-Hydrolases"/>
    <property type="match status" value="1"/>
</dbReference>
<feature type="compositionally biased region" description="Acidic residues" evidence="15">
    <location>
        <begin position="605"/>
        <end position="615"/>
    </location>
</feature>
<sequence length="690" mass="74634">MVRAAPSALDATAFGNADPSAQPRPHKRQRTSTSLPTASDLFVPRLPGLPPGAQLPLFAGLLPSAPPPSTSDAQLYFLLARNKHIPRRERLVIWLNGGPGCSSFDGALIELGPVKVNKDAETLNLVESTAWNEYANVLFLDQPAGTGFSFVTKGDDVRELPAAAEQVVMFLANFYKVFPEFSNMDTFLAGESYAGQYIPYIADAIDKTMLLPTRLKGLLIGNGWISPREQYPAYLTYLERNGFLRKGTQAHRNVLAATEKCNATLAAMDARGAGGKGMVLVPDCEAILSVMSAATMKDGKCLNSYDTREYFACGTPWPHELAEVTKYLHRQDVIAALHATTVPHKWAHCSQPVASKFWTPNSAPSVALLPELLAKMPVLLYAGDQDLMCAGIGIEAAVAQLEWNGDKGFGDAEVLEWTVGEEKAGRWTTARNLTYVEFSNSSHMVPLDKPLAAHDMLLRFMQVDTLHSAGSAARIPSRVGSEAATILGATHPNGSTLAGALDALSPGSSSSSSSLDLDADLDGSSSPLSGDKDALAHGGFDIEHERTYGPRRTAALVVLLALVGGLVWGVVHWRKARRRERYRRAKGKGRAIRLEERRAGQRGAEDEDEGDEEVGEGGYRDAAGRDGRRGEDAETVAVFDVGEDDESDEEDGRDGADKAQRRRRDDPEAWGDLGRTPDPKQDLVWGGRTS</sequence>
<dbReference type="RefSeq" id="XP_018274554.1">
    <property type="nucleotide sequence ID" value="XM_018415580.1"/>
</dbReference>
<dbReference type="PANTHER" id="PTHR11802">
    <property type="entry name" value="SERINE PROTEASE FAMILY S10 SERINE CARBOXYPEPTIDASE"/>
    <property type="match status" value="1"/>
</dbReference>
<evidence type="ECO:0000256" key="11">
    <source>
        <dbReference type="ARBA" id="ARBA00023034"/>
    </source>
</evidence>
<evidence type="ECO:0000256" key="8">
    <source>
        <dbReference type="ARBA" id="ARBA00022729"/>
    </source>
</evidence>
<evidence type="ECO:0000256" key="4">
    <source>
        <dbReference type="ARBA" id="ARBA00022645"/>
    </source>
</evidence>
<evidence type="ECO:0000256" key="7">
    <source>
        <dbReference type="ARBA" id="ARBA00022703"/>
    </source>
</evidence>
<keyword evidence="11" id="KW-0333">Golgi apparatus</keyword>
<dbReference type="AlphaFoldDB" id="A0A194SDI2"/>
<dbReference type="PROSITE" id="PS00131">
    <property type="entry name" value="CARBOXYPEPT_SER_SER"/>
    <property type="match status" value="1"/>
</dbReference>
<evidence type="ECO:0000256" key="5">
    <source>
        <dbReference type="ARBA" id="ARBA00022670"/>
    </source>
</evidence>
<evidence type="ECO:0000313" key="18">
    <source>
        <dbReference type="Proteomes" id="UP000053890"/>
    </source>
</evidence>
<dbReference type="GO" id="GO:0004185">
    <property type="term" value="F:serine-type carboxypeptidase activity"/>
    <property type="evidence" value="ECO:0007669"/>
    <property type="project" value="UniProtKB-UniRule"/>
</dbReference>
<dbReference type="Pfam" id="PF00450">
    <property type="entry name" value="Peptidase_S10"/>
    <property type="match status" value="1"/>
</dbReference>
<comment type="catalytic activity">
    <reaction evidence="1">
        <text>Preferential release of a C-terminal arginine or lysine residue.</text>
        <dbReference type="EC" id="3.4.16.6"/>
    </reaction>
</comment>
<comment type="similarity">
    <text evidence="3 14">Belongs to the peptidase S10 family.</text>
</comment>
<dbReference type="STRING" id="578459.A0A194SDI2"/>
<dbReference type="GeneID" id="28976028"/>
<dbReference type="InterPro" id="IPR029058">
    <property type="entry name" value="AB_hydrolase_fold"/>
</dbReference>
<comment type="subcellular location">
    <subcellularLocation>
        <location evidence="2">Golgi apparatus</location>
        <location evidence="2">trans-Golgi network membrane</location>
        <topology evidence="2">Single-pass type I membrane protein</topology>
    </subcellularLocation>
</comment>
<evidence type="ECO:0000256" key="13">
    <source>
        <dbReference type="ARBA" id="ARBA00023180"/>
    </source>
</evidence>
<accession>A0A194SDI2</accession>
<protein>
    <recommendedName>
        <fullName evidence="14">Carboxypeptidase</fullName>
        <ecNumber evidence="14">3.4.16.-</ecNumber>
    </recommendedName>
</protein>
<dbReference type="GO" id="GO:0005802">
    <property type="term" value="C:trans-Golgi network"/>
    <property type="evidence" value="ECO:0007669"/>
    <property type="project" value="TreeGrafter"/>
</dbReference>
<evidence type="ECO:0000313" key="17">
    <source>
        <dbReference type="EMBL" id="KPV78505.1"/>
    </source>
</evidence>
<keyword evidence="9 14" id="KW-0378">Hydrolase</keyword>
<dbReference type="GO" id="GO:0006915">
    <property type="term" value="P:apoptotic process"/>
    <property type="evidence" value="ECO:0007669"/>
    <property type="project" value="UniProtKB-KW"/>
</dbReference>
<keyword evidence="4 14" id="KW-0121">Carboxypeptidase</keyword>
<dbReference type="Gene3D" id="3.40.50.1820">
    <property type="entry name" value="alpha/beta hydrolase"/>
    <property type="match status" value="1"/>
</dbReference>
<feature type="region of interest" description="Disordered" evidence="15">
    <location>
        <begin position="1"/>
        <end position="37"/>
    </location>
</feature>
<proteinExistence type="inferred from homology"/>
<feature type="compositionally biased region" description="Acidic residues" evidence="15">
    <location>
        <begin position="641"/>
        <end position="652"/>
    </location>
</feature>
<dbReference type="GO" id="GO:0006508">
    <property type="term" value="P:proteolysis"/>
    <property type="evidence" value="ECO:0007669"/>
    <property type="project" value="UniProtKB-KW"/>
</dbReference>
<feature type="compositionally biased region" description="Low complexity" evidence="15">
    <location>
        <begin position="512"/>
        <end position="529"/>
    </location>
</feature>
<name>A0A194SDI2_RHOGW</name>
<keyword evidence="6 16" id="KW-0812">Transmembrane</keyword>
<dbReference type="Proteomes" id="UP000053890">
    <property type="component" value="Unassembled WGS sequence"/>
</dbReference>
<dbReference type="EMBL" id="KQ474073">
    <property type="protein sequence ID" value="KPV78505.1"/>
    <property type="molecule type" value="Genomic_DNA"/>
</dbReference>
<evidence type="ECO:0000256" key="14">
    <source>
        <dbReference type="RuleBase" id="RU361156"/>
    </source>
</evidence>